<gene>
    <name evidence="2" type="ORF">TVG0326443</name>
</gene>
<dbReference type="STRING" id="273116.gene:9381096"/>
<evidence type="ECO:0000313" key="2">
    <source>
        <dbReference type="EMBL" id="BAB59462.1"/>
    </source>
</evidence>
<dbReference type="KEGG" id="tvo:TVG0326443"/>
<dbReference type="HOGENOM" id="CLU_1615395_0_0_2"/>
<dbReference type="InterPro" id="IPR036388">
    <property type="entry name" value="WH-like_DNA-bd_sf"/>
</dbReference>
<dbReference type="Pfam" id="PF14947">
    <property type="entry name" value="HTH_45"/>
    <property type="match status" value="1"/>
</dbReference>
<dbReference type="PaxDb" id="273116-14324535"/>
<dbReference type="Gene3D" id="1.10.10.10">
    <property type="entry name" value="Winged helix-like DNA-binding domain superfamily/Winged helix DNA-binding domain"/>
    <property type="match status" value="1"/>
</dbReference>
<protein>
    <recommendedName>
        <fullName evidence="1">ArnR1-like winged helix-turn-helix domain-containing protein</fullName>
    </recommendedName>
</protein>
<proteinExistence type="predicted"/>
<evidence type="ECO:0000313" key="3">
    <source>
        <dbReference type="Proteomes" id="UP000001017"/>
    </source>
</evidence>
<dbReference type="AlphaFoldDB" id="Q97BY5"/>
<feature type="domain" description="ArnR1-like winged helix-turn-helix" evidence="1">
    <location>
        <begin position="86"/>
        <end position="160"/>
    </location>
</feature>
<keyword evidence="3" id="KW-1185">Reference proteome</keyword>
<dbReference type="InterPro" id="IPR036390">
    <property type="entry name" value="WH_DNA-bd_sf"/>
</dbReference>
<organism evidence="2 3">
    <name type="scientific">Thermoplasma volcanium (strain ATCC 51530 / DSM 4299 / JCM 9571 / NBRC 15438 / GSS1)</name>
    <dbReference type="NCBI Taxonomy" id="273116"/>
    <lineage>
        <taxon>Archaea</taxon>
        <taxon>Methanobacteriati</taxon>
        <taxon>Thermoplasmatota</taxon>
        <taxon>Thermoplasmata</taxon>
        <taxon>Thermoplasmatales</taxon>
        <taxon>Thermoplasmataceae</taxon>
        <taxon>Thermoplasma</taxon>
    </lineage>
</organism>
<reference evidence="2 3" key="2">
    <citation type="journal article" date="2000" name="Proc. Natl. Acad. Sci. U.S.A.">
        <title>Archaeal adaptation to higher temperatures revealed by genomic sequence of Thermoplasma volcanium.</title>
        <authorList>
            <person name="Kawashima T."/>
            <person name="Amano N."/>
            <person name="Koike H."/>
            <person name="Makino S."/>
            <person name="Higuchi S."/>
            <person name="Kawashima-Ohya Y."/>
            <person name="Watanabe K."/>
            <person name="Yamazaki M."/>
            <person name="Kanehori K."/>
            <person name="Kawamoto T."/>
            <person name="Nunoshiba T."/>
            <person name="Yamamoto Y."/>
            <person name="Aramaki H."/>
            <person name="Makino K."/>
            <person name="Suzuki M."/>
        </authorList>
    </citation>
    <scope>NUCLEOTIDE SEQUENCE [LARGE SCALE GENOMIC DNA]</scope>
    <source>
        <strain evidence="3">ATCC 51530 / DSM 4299 / JCM 9571 / NBRC 15438 / GSS1</strain>
    </source>
</reference>
<reference evidence="2 3" key="1">
    <citation type="journal article" date="1999" name="Proc. Jpn. Acad.">
        <title>Determination of the complete genomic DNA sequence of Thermoplasma volvanium GSS1.</title>
        <authorList>
            <person name="Kawashima T."/>
            <person name="Yamamoto Y."/>
            <person name="Aramaki H."/>
            <person name="Nunoshiba T."/>
            <person name="Kawamoto T."/>
            <person name="Watanabe K."/>
            <person name="Yamazaki M."/>
            <person name="Kanehori K."/>
            <person name="Amano N."/>
            <person name="Ohya Y."/>
            <person name="Makino K."/>
            <person name="Suzuki M."/>
        </authorList>
    </citation>
    <scope>NUCLEOTIDE SEQUENCE [LARGE SCALE GENOMIC DNA]</scope>
    <source>
        <strain evidence="3">ATCC 51530 / DSM 4299 / JCM 9571 / NBRC 15438 / GSS1</strain>
    </source>
</reference>
<sequence length="164" mass="18584">MFMCSPLENTLREIVNASVVSNYPPSTCVSVVCSQNGDKEKMLAKSLSIYFVSKIIYHKPDGSSEVIKNEEENINLRFSQSVVTGRKQKAKIIFDILSFIKTPECTGIKSIIYNCNLNYRTAIKIQREMESRGPKEKQQEGRNGKYILTSKGTDFLEAIQFITL</sequence>
<dbReference type="EMBL" id="BA000011">
    <property type="protein sequence ID" value="BAB59462.1"/>
    <property type="molecule type" value="Genomic_DNA"/>
</dbReference>
<dbReference type="SUPFAM" id="SSF46785">
    <property type="entry name" value="Winged helix' DNA-binding domain"/>
    <property type="match status" value="1"/>
</dbReference>
<dbReference type="Proteomes" id="UP000001017">
    <property type="component" value="Chromosome"/>
</dbReference>
<evidence type="ECO:0000259" key="1">
    <source>
        <dbReference type="Pfam" id="PF14947"/>
    </source>
</evidence>
<dbReference type="InterPro" id="IPR038723">
    <property type="entry name" value="ArnR1-like_HTH"/>
</dbReference>
<name>Q97BY5_THEVO</name>
<accession>Q97BY5</accession>
<dbReference type="eggNOG" id="arCOG01055">
    <property type="taxonomic scope" value="Archaea"/>
</dbReference>